<organism evidence="1 2">
    <name type="scientific">Citrus unshiu</name>
    <name type="common">Satsuma mandarin</name>
    <name type="synonym">Citrus nobilis var. unshiu</name>
    <dbReference type="NCBI Taxonomy" id="55188"/>
    <lineage>
        <taxon>Eukaryota</taxon>
        <taxon>Viridiplantae</taxon>
        <taxon>Streptophyta</taxon>
        <taxon>Embryophyta</taxon>
        <taxon>Tracheophyta</taxon>
        <taxon>Spermatophyta</taxon>
        <taxon>Magnoliopsida</taxon>
        <taxon>eudicotyledons</taxon>
        <taxon>Gunneridae</taxon>
        <taxon>Pentapetalae</taxon>
        <taxon>rosids</taxon>
        <taxon>malvids</taxon>
        <taxon>Sapindales</taxon>
        <taxon>Rutaceae</taxon>
        <taxon>Aurantioideae</taxon>
        <taxon>Citrus</taxon>
    </lineage>
</organism>
<evidence type="ECO:0000313" key="2">
    <source>
        <dbReference type="Proteomes" id="UP000236630"/>
    </source>
</evidence>
<keyword evidence="2" id="KW-1185">Reference proteome</keyword>
<name>A0A2H5QQV7_CITUN</name>
<dbReference type="Proteomes" id="UP000236630">
    <property type="component" value="Unassembled WGS sequence"/>
</dbReference>
<accession>A0A2H5QQV7</accession>
<dbReference type="EMBL" id="BDQV01000645">
    <property type="protein sequence ID" value="GAY67001.1"/>
    <property type="molecule type" value="Genomic_DNA"/>
</dbReference>
<reference evidence="1 2" key="1">
    <citation type="journal article" date="2017" name="Front. Genet.">
        <title>Draft sequencing of the heterozygous diploid genome of Satsuma (Citrus unshiu Marc.) using a hybrid assembly approach.</title>
        <authorList>
            <person name="Shimizu T."/>
            <person name="Tanizawa Y."/>
            <person name="Mochizuki T."/>
            <person name="Nagasaki H."/>
            <person name="Yoshioka T."/>
            <person name="Toyoda A."/>
            <person name="Fujiyama A."/>
            <person name="Kaminuma E."/>
            <person name="Nakamura Y."/>
        </authorList>
    </citation>
    <scope>NUCLEOTIDE SEQUENCE [LARGE SCALE GENOMIC DNA]</scope>
    <source>
        <strain evidence="2">cv. Miyagawa wase</strain>
    </source>
</reference>
<proteinExistence type="predicted"/>
<gene>
    <name evidence="1" type="ORF">CUMW_253260</name>
</gene>
<dbReference type="AlphaFoldDB" id="A0A2H5QQV7"/>
<evidence type="ECO:0000313" key="1">
    <source>
        <dbReference type="EMBL" id="GAY67001.1"/>
    </source>
</evidence>
<protein>
    <submittedName>
        <fullName evidence="1">Uncharacterized protein</fullName>
    </submittedName>
</protein>
<comment type="caution">
    <text evidence="1">The sequence shown here is derived from an EMBL/GenBank/DDBJ whole genome shotgun (WGS) entry which is preliminary data.</text>
</comment>
<sequence length="68" mass="8400">MLKMKMRWPKNEMKKPQRVSLRRLKMKRWWSIEADKVSLMQQTPYYAEGKALNFYFALALHFECLKFQ</sequence>